<dbReference type="OrthoDB" id="5586015at2759"/>
<dbReference type="GO" id="GO:0042729">
    <property type="term" value="C:DASH complex"/>
    <property type="evidence" value="ECO:0007669"/>
    <property type="project" value="InterPro"/>
</dbReference>
<evidence type="ECO:0000313" key="2">
    <source>
        <dbReference type="Proteomes" id="UP000646827"/>
    </source>
</evidence>
<dbReference type="InterPro" id="IPR013962">
    <property type="entry name" value="DASH_Dam1"/>
</dbReference>
<dbReference type="GO" id="GO:0008608">
    <property type="term" value="P:attachment of spindle microtubules to kinetochore"/>
    <property type="evidence" value="ECO:0007669"/>
    <property type="project" value="InterPro"/>
</dbReference>
<gene>
    <name evidence="1" type="ORF">INT45_008467</name>
</gene>
<evidence type="ECO:0008006" key="3">
    <source>
        <dbReference type="Google" id="ProtNLM"/>
    </source>
</evidence>
<proteinExistence type="predicted"/>
<dbReference type="GO" id="GO:0072686">
    <property type="term" value="C:mitotic spindle"/>
    <property type="evidence" value="ECO:0007669"/>
    <property type="project" value="InterPro"/>
</dbReference>
<dbReference type="Pfam" id="PF08653">
    <property type="entry name" value="DASH_Dam1"/>
    <property type="match status" value="1"/>
</dbReference>
<evidence type="ECO:0000313" key="1">
    <source>
        <dbReference type="EMBL" id="KAG2227223.1"/>
    </source>
</evidence>
<name>A0A8H7SEY9_9FUNG</name>
<dbReference type="Proteomes" id="UP000646827">
    <property type="component" value="Unassembled WGS sequence"/>
</dbReference>
<protein>
    <recommendedName>
        <fullName evidence="3">DASH complex subunit DAM1</fullName>
    </recommendedName>
</protein>
<comment type="caution">
    <text evidence="1">The sequence shown here is derived from an EMBL/GenBank/DDBJ whole genome shotgun (WGS) entry which is preliminary data.</text>
</comment>
<keyword evidence="2" id="KW-1185">Reference proteome</keyword>
<sequence>MNVNNNNNNNQVTTTTTTIPLEEEYIGLDSLTDALVTVGDCFATMNQQMNNLNQANKSLQRLNRSFGAFLFAMTAHGSALQYNHIPDIKSSNRNIQQGRIEKKINKGSRRRFSSKIDISKILDVLPRQFREQSEYTKFMKKVLKGLSKEPQGYTLAGLAKVAEIPQHKVTECLKELVHSKHVLKRPHRGKLTTYQFNPDRYPSLQ</sequence>
<dbReference type="EMBL" id="JAEPRB010000009">
    <property type="protein sequence ID" value="KAG2227223.1"/>
    <property type="molecule type" value="Genomic_DNA"/>
</dbReference>
<dbReference type="AlphaFoldDB" id="A0A8H7SEY9"/>
<accession>A0A8H7SEY9</accession>
<reference evidence="1 2" key="1">
    <citation type="submission" date="2020-12" db="EMBL/GenBank/DDBJ databases">
        <title>Metabolic potential, ecology and presence of endohyphal bacteria is reflected in genomic diversity of Mucoromycotina.</title>
        <authorList>
            <person name="Muszewska A."/>
            <person name="Okrasinska A."/>
            <person name="Steczkiewicz K."/>
            <person name="Drgas O."/>
            <person name="Orlowska M."/>
            <person name="Perlinska-Lenart U."/>
            <person name="Aleksandrzak-Piekarczyk T."/>
            <person name="Szatraj K."/>
            <person name="Zielenkiewicz U."/>
            <person name="Pilsyk S."/>
            <person name="Malc E."/>
            <person name="Mieczkowski P."/>
            <person name="Kruszewska J.S."/>
            <person name="Biernat P."/>
            <person name="Pawlowska J."/>
        </authorList>
    </citation>
    <scope>NUCLEOTIDE SEQUENCE [LARGE SCALE GENOMIC DNA]</scope>
    <source>
        <strain evidence="1 2">CBS 142.35</strain>
    </source>
</reference>
<organism evidence="1 2">
    <name type="scientific">Circinella minor</name>
    <dbReference type="NCBI Taxonomy" id="1195481"/>
    <lineage>
        <taxon>Eukaryota</taxon>
        <taxon>Fungi</taxon>
        <taxon>Fungi incertae sedis</taxon>
        <taxon>Mucoromycota</taxon>
        <taxon>Mucoromycotina</taxon>
        <taxon>Mucoromycetes</taxon>
        <taxon>Mucorales</taxon>
        <taxon>Lichtheimiaceae</taxon>
        <taxon>Circinella</taxon>
    </lineage>
</organism>